<evidence type="ECO:0000256" key="5">
    <source>
        <dbReference type="ARBA" id="ARBA00022801"/>
    </source>
</evidence>
<keyword evidence="4" id="KW-0255">Endonuclease</keyword>
<dbReference type="AlphaFoldDB" id="A0A670HTI0"/>
<evidence type="ECO:0000256" key="2">
    <source>
        <dbReference type="ARBA" id="ARBA00022490"/>
    </source>
</evidence>
<dbReference type="Ensembl" id="ENSPMRT00000003050.1">
    <property type="protein sequence ID" value="ENSPMRP00000002846.1"/>
    <property type="gene ID" value="ENSPMRG00000002054.1"/>
</dbReference>
<evidence type="ECO:0000313" key="7">
    <source>
        <dbReference type="Proteomes" id="UP000472272"/>
    </source>
</evidence>
<keyword evidence="7" id="KW-1185">Reference proteome</keyword>
<keyword evidence="5" id="KW-0378">Hydrolase</keyword>
<dbReference type="PANTHER" id="PTHR28511:SF1">
    <property type="entry name" value="ENDONUCLEASE V"/>
    <property type="match status" value="1"/>
</dbReference>
<keyword evidence="2" id="KW-0963">Cytoplasm</keyword>
<reference evidence="6 7" key="1">
    <citation type="journal article" date="2019" name="Proc. Natl. Acad. Sci. U.S.A.">
        <title>Regulatory changes in pterin and carotenoid genes underlie balanced color polymorphisms in the wall lizard.</title>
        <authorList>
            <person name="Andrade P."/>
            <person name="Pinho C."/>
            <person name="Perez I de Lanuza G."/>
            <person name="Afonso S."/>
            <person name="Brejcha J."/>
            <person name="Rubin C.J."/>
            <person name="Wallerman O."/>
            <person name="Pereira P."/>
            <person name="Sabatino S.J."/>
            <person name="Bellati A."/>
            <person name="Pellitteri-Rosa D."/>
            <person name="Bosakova Z."/>
            <person name="Bunikis I."/>
            <person name="Carretero M.A."/>
            <person name="Feiner N."/>
            <person name="Marsik P."/>
            <person name="Pauperio F."/>
            <person name="Salvi D."/>
            <person name="Soler L."/>
            <person name="While G.M."/>
            <person name="Uller T."/>
            <person name="Font E."/>
            <person name="Andersson L."/>
            <person name="Carneiro M."/>
        </authorList>
    </citation>
    <scope>NUCLEOTIDE SEQUENCE</scope>
</reference>
<evidence type="ECO:0000313" key="6">
    <source>
        <dbReference type="Ensembl" id="ENSPMRP00000002846.1"/>
    </source>
</evidence>
<reference evidence="6" key="3">
    <citation type="submission" date="2025-09" db="UniProtKB">
        <authorList>
            <consortium name="Ensembl"/>
        </authorList>
    </citation>
    <scope>IDENTIFICATION</scope>
</reference>
<comment type="subcellular location">
    <subcellularLocation>
        <location evidence="1">Cytoplasm</location>
    </subcellularLocation>
</comment>
<reference evidence="6" key="2">
    <citation type="submission" date="2025-08" db="UniProtKB">
        <authorList>
            <consortium name="Ensembl"/>
        </authorList>
    </citation>
    <scope>IDENTIFICATION</scope>
</reference>
<dbReference type="GeneTree" id="ENSGT00940000173590"/>
<name>A0A670HTI0_PODMU</name>
<organism evidence="6 7">
    <name type="scientific">Podarcis muralis</name>
    <name type="common">Wall lizard</name>
    <name type="synonym">Lacerta muralis</name>
    <dbReference type="NCBI Taxonomy" id="64176"/>
    <lineage>
        <taxon>Eukaryota</taxon>
        <taxon>Metazoa</taxon>
        <taxon>Chordata</taxon>
        <taxon>Craniata</taxon>
        <taxon>Vertebrata</taxon>
        <taxon>Euteleostomi</taxon>
        <taxon>Lepidosauria</taxon>
        <taxon>Squamata</taxon>
        <taxon>Bifurcata</taxon>
        <taxon>Unidentata</taxon>
        <taxon>Episquamata</taxon>
        <taxon>Laterata</taxon>
        <taxon>Lacertibaenia</taxon>
        <taxon>Lacertidae</taxon>
        <taxon>Podarcis</taxon>
    </lineage>
</organism>
<sequence length="104" mass="11406">MSLACSGAGNKQMLPSSIMFHSDQAQLKADVIEQDTQEWQSNPSFAGLERVGGADLSYIKEDDTSACASLVVLSYPDLENRHRQTRPCSCFGTTIPIIPDHWSC</sequence>
<dbReference type="GO" id="GO:0006281">
    <property type="term" value="P:DNA repair"/>
    <property type="evidence" value="ECO:0007669"/>
    <property type="project" value="InterPro"/>
</dbReference>
<proteinExistence type="predicted"/>
<evidence type="ECO:0000256" key="1">
    <source>
        <dbReference type="ARBA" id="ARBA00004496"/>
    </source>
</evidence>
<dbReference type="Proteomes" id="UP000472272">
    <property type="component" value="Chromosome 2"/>
</dbReference>
<accession>A0A670HTI0</accession>
<dbReference type="GO" id="GO:0016891">
    <property type="term" value="F:RNA endonuclease activity producing 5'-phosphomonoesters, hydrolytic mechanism"/>
    <property type="evidence" value="ECO:0007669"/>
    <property type="project" value="TreeGrafter"/>
</dbReference>
<keyword evidence="3" id="KW-0540">Nuclease</keyword>
<dbReference type="PANTHER" id="PTHR28511">
    <property type="entry name" value="ENDONUCLEASE V"/>
    <property type="match status" value="1"/>
</dbReference>
<dbReference type="Pfam" id="PF04493">
    <property type="entry name" value="Endonuclease_5"/>
    <property type="match status" value="1"/>
</dbReference>
<dbReference type="GO" id="GO:0005730">
    <property type="term" value="C:nucleolus"/>
    <property type="evidence" value="ECO:0007669"/>
    <property type="project" value="TreeGrafter"/>
</dbReference>
<dbReference type="GO" id="GO:0005737">
    <property type="term" value="C:cytoplasm"/>
    <property type="evidence" value="ECO:0007669"/>
    <property type="project" value="UniProtKB-SubCell"/>
</dbReference>
<dbReference type="InterPro" id="IPR007581">
    <property type="entry name" value="Endonuclease-V"/>
</dbReference>
<dbReference type="GO" id="GO:0003727">
    <property type="term" value="F:single-stranded RNA binding"/>
    <property type="evidence" value="ECO:0007669"/>
    <property type="project" value="TreeGrafter"/>
</dbReference>
<protein>
    <submittedName>
        <fullName evidence="6">Uncharacterized protein</fullName>
    </submittedName>
</protein>
<dbReference type="Gene3D" id="3.30.2170.10">
    <property type="entry name" value="archaeoglobus fulgidus dsm 4304 superfamily"/>
    <property type="match status" value="1"/>
</dbReference>
<evidence type="ECO:0000256" key="3">
    <source>
        <dbReference type="ARBA" id="ARBA00022722"/>
    </source>
</evidence>
<evidence type="ECO:0000256" key="4">
    <source>
        <dbReference type="ARBA" id="ARBA00022759"/>
    </source>
</evidence>